<evidence type="ECO:0000313" key="2">
    <source>
        <dbReference type="Proteomes" id="UP000184016"/>
    </source>
</evidence>
<evidence type="ECO:0000313" key="1">
    <source>
        <dbReference type="EMBL" id="SHL10130.1"/>
    </source>
</evidence>
<proteinExistence type="predicted"/>
<keyword evidence="2" id="KW-1185">Reference proteome</keyword>
<reference evidence="2" key="1">
    <citation type="submission" date="2016-11" db="EMBL/GenBank/DDBJ databases">
        <authorList>
            <person name="Varghese N."/>
            <person name="Submissions S."/>
        </authorList>
    </citation>
    <scope>NUCLEOTIDE SEQUENCE [LARGE SCALE GENOMIC DNA]</scope>
    <source>
        <strain evidence="2">USBA-503</strain>
    </source>
</reference>
<protein>
    <submittedName>
        <fullName evidence="1">Uncharacterized protein</fullName>
    </submittedName>
</protein>
<sequence length="34" mass="3780">MPISVDDSYHFLIDTFLLGLHSKMQAAPCTGELE</sequence>
<dbReference type="AlphaFoldDB" id="A0A1M6XVW0"/>
<name>A0A1M6XVW0_9BACL</name>
<dbReference type="EMBL" id="FRAF01000038">
    <property type="protein sequence ID" value="SHL10130.1"/>
    <property type="molecule type" value="Genomic_DNA"/>
</dbReference>
<dbReference type="STRING" id="1830138.SAMN05443507_1388"/>
<accession>A0A1M6XVW0</accession>
<organism evidence="1 2">
    <name type="scientific">Alicyclobacillus tolerans</name>
    <dbReference type="NCBI Taxonomy" id="90970"/>
    <lineage>
        <taxon>Bacteria</taxon>
        <taxon>Bacillati</taxon>
        <taxon>Bacillota</taxon>
        <taxon>Bacilli</taxon>
        <taxon>Bacillales</taxon>
        <taxon>Alicyclobacillaceae</taxon>
        <taxon>Alicyclobacillus</taxon>
    </lineage>
</organism>
<gene>
    <name evidence="1" type="ORF">SAMN05443507_1388</name>
</gene>
<dbReference type="Proteomes" id="UP000184016">
    <property type="component" value="Unassembled WGS sequence"/>
</dbReference>